<reference evidence="11" key="1">
    <citation type="submission" date="2016-10" db="EMBL/GenBank/DDBJ databases">
        <authorList>
            <person name="Varghese N."/>
            <person name="Submissions S."/>
        </authorList>
    </citation>
    <scope>NUCLEOTIDE SEQUENCE [LARGE SCALE GENOMIC DNA]</scope>
    <source>
        <strain evidence="11">XBD2006</strain>
    </source>
</reference>
<dbReference type="PANTHER" id="PTHR30614">
    <property type="entry name" value="MEMBRANE COMPONENT OF AMINO ACID ABC TRANSPORTER"/>
    <property type="match status" value="1"/>
</dbReference>
<dbReference type="InterPro" id="IPR035906">
    <property type="entry name" value="MetI-like_sf"/>
</dbReference>
<dbReference type="Gene3D" id="1.10.3720.10">
    <property type="entry name" value="MetI-like"/>
    <property type="match status" value="1"/>
</dbReference>
<organism evidence="10 11">
    <name type="scientific">Butyrivibrio hungatei</name>
    <dbReference type="NCBI Taxonomy" id="185008"/>
    <lineage>
        <taxon>Bacteria</taxon>
        <taxon>Bacillati</taxon>
        <taxon>Bacillota</taxon>
        <taxon>Clostridia</taxon>
        <taxon>Lachnospirales</taxon>
        <taxon>Lachnospiraceae</taxon>
        <taxon>Butyrivibrio</taxon>
    </lineage>
</organism>
<dbReference type="PANTHER" id="PTHR30614:SF0">
    <property type="entry name" value="L-CYSTINE TRANSPORT SYSTEM PERMEASE PROTEIN TCYL"/>
    <property type="match status" value="1"/>
</dbReference>
<accession>A0A1G5D181</accession>
<feature type="transmembrane region" description="Helical" evidence="8">
    <location>
        <begin position="27"/>
        <end position="48"/>
    </location>
</feature>
<dbReference type="PROSITE" id="PS50928">
    <property type="entry name" value="ABC_TM1"/>
    <property type="match status" value="1"/>
</dbReference>
<evidence type="ECO:0000256" key="4">
    <source>
        <dbReference type="ARBA" id="ARBA00022692"/>
    </source>
</evidence>
<evidence type="ECO:0000256" key="7">
    <source>
        <dbReference type="ARBA" id="ARBA00023136"/>
    </source>
</evidence>
<evidence type="ECO:0000256" key="5">
    <source>
        <dbReference type="ARBA" id="ARBA00022970"/>
    </source>
</evidence>
<keyword evidence="5" id="KW-0029">Amino-acid transport</keyword>
<dbReference type="GO" id="GO:0022857">
    <property type="term" value="F:transmembrane transporter activity"/>
    <property type="evidence" value="ECO:0007669"/>
    <property type="project" value="InterPro"/>
</dbReference>
<dbReference type="Proteomes" id="UP000183047">
    <property type="component" value="Unassembled WGS sequence"/>
</dbReference>
<dbReference type="InterPro" id="IPR000515">
    <property type="entry name" value="MetI-like"/>
</dbReference>
<protein>
    <submittedName>
        <fullName evidence="10">L-cystine transport system permease protein</fullName>
    </submittedName>
</protein>
<dbReference type="AlphaFoldDB" id="A0A1G5D181"/>
<keyword evidence="6 8" id="KW-1133">Transmembrane helix</keyword>
<evidence type="ECO:0000313" key="11">
    <source>
        <dbReference type="Proteomes" id="UP000183047"/>
    </source>
</evidence>
<keyword evidence="11" id="KW-1185">Reference proteome</keyword>
<name>A0A1G5D181_9FIRM</name>
<feature type="domain" description="ABC transmembrane type-1" evidence="9">
    <location>
        <begin position="21"/>
        <end position="221"/>
    </location>
</feature>
<dbReference type="InterPro" id="IPR010065">
    <property type="entry name" value="AA_ABC_transptr_permease_3TM"/>
</dbReference>
<comment type="similarity">
    <text evidence="8">Belongs to the binding-protein-dependent transport system permease family.</text>
</comment>
<sequence>MGNYFSIERFIHVFPKVISSLPVNLHIVFWSMLLGTLLAVFVAVLRLHRVPVVSGLLGLYISFMRGTPLLVQMMIAFYGIPIVLGTVFLNLFGINLNRLEPVIFVEIAIILNEGAFLGEIFRGAITSVPAVQSEAGYSIGMTGAQTFVRIVLPQAFKVAIPHYGVDLIGVFQNTSLVFMLGVVDLLGRAKTIGAASGHTIEGYVAAALIYIAFSLLLKGAFLLIEKKLSGGEVKLV</sequence>
<dbReference type="RefSeq" id="WP_026655904.1">
    <property type="nucleotide sequence ID" value="NZ_FMUR01000007.1"/>
</dbReference>
<evidence type="ECO:0000256" key="3">
    <source>
        <dbReference type="ARBA" id="ARBA00022475"/>
    </source>
</evidence>
<comment type="subcellular location">
    <subcellularLocation>
        <location evidence="1 8">Cell membrane</location>
        <topology evidence="1 8">Multi-pass membrane protein</topology>
    </subcellularLocation>
</comment>
<evidence type="ECO:0000256" key="6">
    <source>
        <dbReference type="ARBA" id="ARBA00022989"/>
    </source>
</evidence>
<dbReference type="NCBIfam" id="TIGR01726">
    <property type="entry name" value="HEQRo_perm_3TM"/>
    <property type="match status" value="1"/>
</dbReference>
<proteinExistence type="inferred from homology"/>
<dbReference type="OrthoDB" id="9787841at2"/>
<dbReference type="GO" id="GO:0006865">
    <property type="term" value="P:amino acid transport"/>
    <property type="evidence" value="ECO:0007669"/>
    <property type="project" value="UniProtKB-KW"/>
</dbReference>
<gene>
    <name evidence="10" type="ORF">SAMN02910451_01329</name>
</gene>
<evidence type="ECO:0000259" key="9">
    <source>
        <dbReference type="PROSITE" id="PS50928"/>
    </source>
</evidence>
<feature type="transmembrane region" description="Helical" evidence="8">
    <location>
        <begin position="69"/>
        <end position="92"/>
    </location>
</feature>
<feature type="transmembrane region" description="Helical" evidence="8">
    <location>
        <begin position="164"/>
        <end position="183"/>
    </location>
</feature>
<dbReference type="EMBL" id="FMUR01000007">
    <property type="protein sequence ID" value="SCY08307.1"/>
    <property type="molecule type" value="Genomic_DNA"/>
</dbReference>
<keyword evidence="3" id="KW-1003">Cell membrane</keyword>
<feature type="transmembrane region" description="Helical" evidence="8">
    <location>
        <begin position="203"/>
        <end position="224"/>
    </location>
</feature>
<evidence type="ECO:0000256" key="8">
    <source>
        <dbReference type="RuleBase" id="RU363032"/>
    </source>
</evidence>
<keyword evidence="2 8" id="KW-0813">Transport</keyword>
<evidence type="ECO:0000313" key="10">
    <source>
        <dbReference type="EMBL" id="SCY08307.1"/>
    </source>
</evidence>
<dbReference type="SUPFAM" id="SSF161098">
    <property type="entry name" value="MetI-like"/>
    <property type="match status" value="1"/>
</dbReference>
<evidence type="ECO:0000256" key="1">
    <source>
        <dbReference type="ARBA" id="ARBA00004651"/>
    </source>
</evidence>
<evidence type="ECO:0000256" key="2">
    <source>
        <dbReference type="ARBA" id="ARBA00022448"/>
    </source>
</evidence>
<keyword evidence="7 8" id="KW-0472">Membrane</keyword>
<dbReference type="GO" id="GO:0043190">
    <property type="term" value="C:ATP-binding cassette (ABC) transporter complex"/>
    <property type="evidence" value="ECO:0007669"/>
    <property type="project" value="InterPro"/>
</dbReference>
<keyword evidence="4 8" id="KW-0812">Transmembrane</keyword>
<dbReference type="CDD" id="cd06261">
    <property type="entry name" value="TM_PBP2"/>
    <property type="match status" value="1"/>
</dbReference>
<dbReference type="InterPro" id="IPR043429">
    <property type="entry name" value="ArtM/GltK/GlnP/TcyL/YhdX-like"/>
</dbReference>
<dbReference type="Pfam" id="PF00528">
    <property type="entry name" value="BPD_transp_1"/>
    <property type="match status" value="1"/>
</dbReference>